<feature type="compositionally biased region" description="Basic and acidic residues" evidence="1">
    <location>
        <begin position="100"/>
        <end position="109"/>
    </location>
</feature>
<gene>
    <name evidence="3" type="ORF">ACH5RR_007993</name>
</gene>
<dbReference type="Proteomes" id="UP001630127">
    <property type="component" value="Unassembled WGS sequence"/>
</dbReference>
<sequence>MRVTARAGGVFLPIFLSLFLSAGSKPGDPSAKKLGSYLVRSQFQRMHGNCLKIIILIGYRWMNPLRFFGMSGEVDSISITMEQGRNECTENAATQTSSPKKAEFGSERTQRKRKEIAPRSKAWIHFRRFLVDGRWRAECLYCHRDYAADTGVRICKLQLGGCHMKIQLLGD</sequence>
<dbReference type="EMBL" id="JBJUIK010000004">
    <property type="protein sequence ID" value="KAL3528671.1"/>
    <property type="molecule type" value="Genomic_DNA"/>
</dbReference>
<accession>A0ABD3ACP4</accession>
<dbReference type="InterPro" id="IPR030676">
    <property type="entry name" value="CitT-rel"/>
</dbReference>
<evidence type="ECO:0000256" key="2">
    <source>
        <dbReference type="SAM" id="SignalP"/>
    </source>
</evidence>
<proteinExistence type="predicted"/>
<keyword evidence="2" id="KW-0732">Signal</keyword>
<feature type="signal peptide" evidence="2">
    <location>
        <begin position="1"/>
        <end position="24"/>
    </location>
</feature>
<name>A0ABD3ACP4_9GENT</name>
<dbReference type="PANTHER" id="PTHR42826">
    <property type="entry name" value="DICARBOXYLATE TRANSPORTER 2.1, CHLOROPLASTIC"/>
    <property type="match status" value="1"/>
</dbReference>
<reference evidence="3 4" key="1">
    <citation type="submission" date="2024-11" db="EMBL/GenBank/DDBJ databases">
        <title>A near-complete genome assembly of Cinchona calisaya.</title>
        <authorList>
            <person name="Lian D.C."/>
            <person name="Zhao X.W."/>
            <person name="Wei L."/>
        </authorList>
    </citation>
    <scope>NUCLEOTIDE SEQUENCE [LARGE SCALE GENOMIC DNA]</scope>
    <source>
        <tissue evidence="3">Nenye</tissue>
    </source>
</reference>
<feature type="compositionally biased region" description="Polar residues" evidence="1">
    <location>
        <begin position="90"/>
        <end position="99"/>
    </location>
</feature>
<evidence type="ECO:0000256" key="1">
    <source>
        <dbReference type="SAM" id="MobiDB-lite"/>
    </source>
</evidence>
<evidence type="ECO:0000313" key="3">
    <source>
        <dbReference type="EMBL" id="KAL3528671.1"/>
    </source>
</evidence>
<evidence type="ECO:0000313" key="4">
    <source>
        <dbReference type="Proteomes" id="UP001630127"/>
    </source>
</evidence>
<organism evidence="3 4">
    <name type="scientific">Cinchona calisaya</name>
    <dbReference type="NCBI Taxonomy" id="153742"/>
    <lineage>
        <taxon>Eukaryota</taxon>
        <taxon>Viridiplantae</taxon>
        <taxon>Streptophyta</taxon>
        <taxon>Embryophyta</taxon>
        <taxon>Tracheophyta</taxon>
        <taxon>Spermatophyta</taxon>
        <taxon>Magnoliopsida</taxon>
        <taxon>eudicotyledons</taxon>
        <taxon>Gunneridae</taxon>
        <taxon>Pentapetalae</taxon>
        <taxon>asterids</taxon>
        <taxon>lamiids</taxon>
        <taxon>Gentianales</taxon>
        <taxon>Rubiaceae</taxon>
        <taxon>Cinchonoideae</taxon>
        <taxon>Cinchoneae</taxon>
        <taxon>Cinchona</taxon>
    </lineage>
</organism>
<feature type="chain" id="PRO_5044789419" evidence="2">
    <location>
        <begin position="25"/>
        <end position="171"/>
    </location>
</feature>
<feature type="region of interest" description="Disordered" evidence="1">
    <location>
        <begin position="90"/>
        <end position="113"/>
    </location>
</feature>
<protein>
    <submittedName>
        <fullName evidence="3">Uncharacterized protein</fullName>
    </submittedName>
</protein>
<dbReference type="AlphaFoldDB" id="A0ABD3ACP4"/>
<comment type="caution">
    <text evidence="3">The sequence shown here is derived from an EMBL/GenBank/DDBJ whole genome shotgun (WGS) entry which is preliminary data.</text>
</comment>
<keyword evidence="4" id="KW-1185">Reference proteome</keyword>